<dbReference type="FunFam" id="3.10.20.30:FF:000010">
    <property type="entry name" value="Molybdopterin synthase sulfur carrier subunit"/>
    <property type="match status" value="1"/>
</dbReference>
<reference evidence="4" key="1">
    <citation type="journal article" date="2020" name="ISME J.">
        <title>Gammaproteobacteria mediating utilization of methyl-, sulfur- and petroleum organic compounds in deep ocean hydrothermal plumes.</title>
        <authorList>
            <person name="Zhou Z."/>
            <person name="Liu Y."/>
            <person name="Pan J."/>
            <person name="Cron B.R."/>
            <person name="Toner B.M."/>
            <person name="Anantharaman K."/>
            <person name="Breier J.A."/>
            <person name="Dick G.J."/>
            <person name="Li M."/>
        </authorList>
    </citation>
    <scope>NUCLEOTIDE SEQUENCE</scope>
    <source>
        <strain evidence="4">SZUA-1476</strain>
    </source>
</reference>
<dbReference type="NCBIfam" id="TIGR01687">
    <property type="entry name" value="moaD_arch"/>
    <property type="match status" value="1"/>
</dbReference>
<dbReference type="AlphaFoldDB" id="A0A832ZHG8"/>
<dbReference type="Gene3D" id="3.10.20.30">
    <property type="match status" value="1"/>
</dbReference>
<evidence type="ECO:0000313" key="4">
    <source>
        <dbReference type="EMBL" id="HIP89547.1"/>
    </source>
</evidence>
<organism evidence="4 5">
    <name type="scientific">Thermococcus paralvinellae</name>
    <dbReference type="NCBI Taxonomy" id="582419"/>
    <lineage>
        <taxon>Archaea</taxon>
        <taxon>Methanobacteriati</taxon>
        <taxon>Methanobacteriota</taxon>
        <taxon>Thermococci</taxon>
        <taxon>Thermococcales</taxon>
        <taxon>Thermococcaceae</taxon>
        <taxon>Thermococcus</taxon>
    </lineage>
</organism>
<dbReference type="InterPro" id="IPR012675">
    <property type="entry name" value="Beta-grasp_dom_sf"/>
</dbReference>
<dbReference type="InterPro" id="IPR003749">
    <property type="entry name" value="ThiS/MoaD-like"/>
</dbReference>
<gene>
    <name evidence="4" type="ORF">EYH24_06425</name>
</gene>
<dbReference type="PANTHER" id="PTHR33359:SF1">
    <property type="entry name" value="MOLYBDOPTERIN SYNTHASE SULFUR CARRIER SUBUNIT"/>
    <property type="match status" value="1"/>
</dbReference>
<dbReference type="Proteomes" id="UP000653692">
    <property type="component" value="Unassembled WGS sequence"/>
</dbReference>
<proteinExistence type="predicted"/>
<keyword evidence="3" id="KW-0501">Molybdenum cofactor biosynthesis</keyword>
<dbReference type="InterPro" id="IPR044672">
    <property type="entry name" value="MOCS2A"/>
</dbReference>
<evidence type="ECO:0000256" key="2">
    <source>
        <dbReference type="ARBA" id="ARBA00022741"/>
    </source>
</evidence>
<dbReference type="InterPro" id="IPR010038">
    <property type="entry name" value="MoaD_arc-typ"/>
</dbReference>
<dbReference type="InterPro" id="IPR054834">
    <property type="entry name" value="SAMP1_3"/>
</dbReference>
<dbReference type="InterPro" id="IPR016155">
    <property type="entry name" value="Mopterin_synth/thiamin_S_b"/>
</dbReference>
<protein>
    <submittedName>
        <fullName evidence="4">MoaD/ThiS family protein</fullName>
    </submittedName>
</protein>
<dbReference type="PANTHER" id="PTHR33359">
    <property type="entry name" value="MOLYBDOPTERIN SYNTHASE SULFUR CARRIER SUBUNIT"/>
    <property type="match status" value="1"/>
</dbReference>
<dbReference type="UniPathway" id="UPA00344"/>
<dbReference type="SUPFAM" id="SSF54285">
    <property type="entry name" value="MoaD/ThiS"/>
    <property type="match status" value="1"/>
</dbReference>
<comment type="caution">
    <text evidence="4">The sequence shown here is derived from an EMBL/GenBank/DDBJ whole genome shotgun (WGS) entry which is preliminary data.</text>
</comment>
<dbReference type="Pfam" id="PF02597">
    <property type="entry name" value="ThiS"/>
    <property type="match status" value="1"/>
</dbReference>
<dbReference type="EMBL" id="DQUR01000216">
    <property type="protein sequence ID" value="HIP89547.1"/>
    <property type="molecule type" value="Genomic_DNA"/>
</dbReference>
<dbReference type="GO" id="GO:1990133">
    <property type="term" value="C:molybdopterin adenylyltransferase complex"/>
    <property type="evidence" value="ECO:0007669"/>
    <property type="project" value="TreeGrafter"/>
</dbReference>
<dbReference type="GO" id="GO:0006777">
    <property type="term" value="P:Mo-molybdopterin cofactor biosynthetic process"/>
    <property type="evidence" value="ECO:0007669"/>
    <property type="project" value="UniProtKB-KW"/>
</dbReference>
<comment type="pathway">
    <text evidence="1">Cofactor biosynthesis; molybdopterin biosynthesis.</text>
</comment>
<dbReference type="GO" id="GO:0000166">
    <property type="term" value="F:nucleotide binding"/>
    <property type="evidence" value="ECO:0007669"/>
    <property type="project" value="UniProtKB-KW"/>
</dbReference>
<evidence type="ECO:0000313" key="5">
    <source>
        <dbReference type="Proteomes" id="UP000653692"/>
    </source>
</evidence>
<name>A0A832ZHG8_9EURY</name>
<evidence type="ECO:0000256" key="3">
    <source>
        <dbReference type="ARBA" id="ARBA00023150"/>
    </source>
</evidence>
<dbReference type="CDD" id="cd00754">
    <property type="entry name" value="Ubl_MoaD"/>
    <property type="match status" value="1"/>
</dbReference>
<keyword evidence="2" id="KW-0547">Nucleotide-binding</keyword>
<sequence>MRIKVRYFARFRELAGVDEEYLELPSGSRVGDLIEIIKKRHPRFRNEVFAQNEEADVNVSRNGSYVSFDEELRDGDIVALFPPASGG</sequence>
<dbReference type="NCBIfam" id="NF041918">
    <property type="entry name" value="SAMP1"/>
    <property type="match status" value="1"/>
</dbReference>
<accession>A0A832ZHG8</accession>
<evidence type="ECO:0000256" key="1">
    <source>
        <dbReference type="ARBA" id="ARBA00005046"/>
    </source>
</evidence>